<reference evidence="1" key="1">
    <citation type="submission" date="2014-07" db="EMBL/GenBank/DDBJ databases">
        <authorList>
            <person name="Martin A.A"/>
            <person name="De Silva N."/>
        </authorList>
    </citation>
    <scope>NUCLEOTIDE SEQUENCE</scope>
</reference>
<protein>
    <submittedName>
        <fullName evidence="2">Uncharacterized protein</fullName>
    </submittedName>
</protein>
<evidence type="ECO:0000313" key="1">
    <source>
        <dbReference type="Proteomes" id="UP000035680"/>
    </source>
</evidence>
<sequence length="105" mass="12200">MSCNRTTLTILIEIFINVLSSYYGLELSIRSITPAELFLVDMFISQLKSESLVDCLSFQQNTEQLRILRFLFEIALRKWLKFTNDETPVFESYIPILTVLTAMPL</sequence>
<evidence type="ECO:0000313" key="2">
    <source>
        <dbReference type="WBParaSite" id="SVE_1228200.1"/>
    </source>
</evidence>
<keyword evidence="1" id="KW-1185">Reference proteome</keyword>
<accession>A0A0K0FR66</accession>
<organism evidence="1 2">
    <name type="scientific">Strongyloides venezuelensis</name>
    <name type="common">Threadworm</name>
    <dbReference type="NCBI Taxonomy" id="75913"/>
    <lineage>
        <taxon>Eukaryota</taxon>
        <taxon>Metazoa</taxon>
        <taxon>Ecdysozoa</taxon>
        <taxon>Nematoda</taxon>
        <taxon>Chromadorea</taxon>
        <taxon>Rhabditida</taxon>
        <taxon>Tylenchina</taxon>
        <taxon>Panagrolaimomorpha</taxon>
        <taxon>Strongyloidoidea</taxon>
        <taxon>Strongyloididae</taxon>
        <taxon>Strongyloides</taxon>
    </lineage>
</organism>
<proteinExistence type="predicted"/>
<reference evidence="2" key="2">
    <citation type="submission" date="2015-08" db="UniProtKB">
        <authorList>
            <consortium name="WormBaseParasite"/>
        </authorList>
    </citation>
    <scope>IDENTIFICATION</scope>
</reference>
<dbReference type="WBParaSite" id="SVE_1228200.1">
    <property type="protein sequence ID" value="SVE_1228200.1"/>
    <property type="gene ID" value="SVE_1228200"/>
</dbReference>
<dbReference type="Proteomes" id="UP000035680">
    <property type="component" value="Unassembled WGS sequence"/>
</dbReference>
<dbReference type="AlphaFoldDB" id="A0A0K0FR66"/>
<name>A0A0K0FR66_STRVS</name>